<dbReference type="InterPro" id="IPR018499">
    <property type="entry name" value="Tetraspanin/Peripherin"/>
</dbReference>
<feature type="transmembrane region" description="Helical" evidence="5">
    <location>
        <begin position="127"/>
        <end position="152"/>
    </location>
</feature>
<keyword evidence="2 5" id="KW-0812">Transmembrane</keyword>
<evidence type="ECO:0000256" key="4">
    <source>
        <dbReference type="ARBA" id="ARBA00023136"/>
    </source>
</evidence>
<proteinExistence type="predicted"/>
<protein>
    <recommendedName>
        <fullName evidence="9">Tetraspanin</fullName>
    </recommendedName>
</protein>
<dbReference type="EMBL" id="KL363210">
    <property type="protein sequence ID" value="KFD54218.1"/>
    <property type="molecule type" value="Genomic_DNA"/>
</dbReference>
<gene>
    <name evidence="6" type="ORF">M513_04995</name>
    <name evidence="7" type="ORF">M514_04995</name>
</gene>
<keyword evidence="4 5" id="KW-0472">Membrane</keyword>
<evidence type="ECO:0000256" key="3">
    <source>
        <dbReference type="ARBA" id="ARBA00022989"/>
    </source>
</evidence>
<organism evidence="7">
    <name type="scientific">Trichuris suis</name>
    <name type="common">pig whipworm</name>
    <dbReference type="NCBI Taxonomy" id="68888"/>
    <lineage>
        <taxon>Eukaryota</taxon>
        <taxon>Metazoa</taxon>
        <taxon>Ecdysozoa</taxon>
        <taxon>Nematoda</taxon>
        <taxon>Enoplea</taxon>
        <taxon>Dorylaimia</taxon>
        <taxon>Trichinellida</taxon>
        <taxon>Trichuridae</taxon>
        <taxon>Trichuris</taxon>
    </lineage>
</organism>
<feature type="non-terminal residue" evidence="7">
    <location>
        <position position="1"/>
    </location>
</feature>
<evidence type="ECO:0000313" key="6">
    <source>
        <dbReference type="EMBL" id="KFD54218.1"/>
    </source>
</evidence>
<comment type="subcellular location">
    <subcellularLocation>
        <location evidence="1">Membrane</location>
        <topology evidence="1">Multi-pass membrane protein</topology>
    </subcellularLocation>
</comment>
<dbReference type="AlphaFoldDB" id="A0A085NNW6"/>
<evidence type="ECO:0000256" key="2">
    <source>
        <dbReference type="ARBA" id="ARBA00022692"/>
    </source>
</evidence>
<accession>A0A085NNW6</accession>
<dbReference type="GO" id="GO:0016020">
    <property type="term" value="C:membrane"/>
    <property type="evidence" value="ECO:0007669"/>
    <property type="project" value="UniProtKB-SubCell"/>
</dbReference>
<keyword evidence="8" id="KW-1185">Reference proteome</keyword>
<feature type="transmembrane region" description="Helical" evidence="5">
    <location>
        <begin position="345"/>
        <end position="366"/>
    </location>
</feature>
<keyword evidence="3 5" id="KW-1133">Transmembrane helix</keyword>
<evidence type="ECO:0000256" key="5">
    <source>
        <dbReference type="SAM" id="Phobius"/>
    </source>
</evidence>
<evidence type="ECO:0008006" key="9">
    <source>
        <dbReference type="Google" id="ProtNLM"/>
    </source>
</evidence>
<evidence type="ECO:0000313" key="7">
    <source>
        <dbReference type="EMBL" id="KFD71162.1"/>
    </source>
</evidence>
<dbReference type="EMBL" id="KL367483">
    <property type="protein sequence ID" value="KFD71162.1"/>
    <property type="molecule type" value="Genomic_DNA"/>
</dbReference>
<dbReference type="Proteomes" id="UP000030758">
    <property type="component" value="Unassembled WGS sequence"/>
</dbReference>
<dbReference type="Pfam" id="PF00335">
    <property type="entry name" value="Tetraspanin"/>
    <property type="match status" value="1"/>
</dbReference>
<evidence type="ECO:0000313" key="8">
    <source>
        <dbReference type="Proteomes" id="UP000030764"/>
    </source>
</evidence>
<evidence type="ECO:0000256" key="1">
    <source>
        <dbReference type="ARBA" id="ARBA00004141"/>
    </source>
</evidence>
<name>A0A085NNW6_9BILA</name>
<reference evidence="7 8" key="1">
    <citation type="journal article" date="2014" name="Nat. Genet.">
        <title>Genome and transcriptome of the porcine whipworm Trichuris suis.</title>
        <authorList>
            <person name="Jex A.R."/>
            <person name="Nejsum P."/>
            <person name="Schwarz E.M."/>
            <person name="Hu L."/>
            <person name="Young N.D."/>
            <person name="Hall R.S."/>
            <person name="Korhonen P.K."/>
            <person name="Liao S."/>
            <person name="Thamsborg S."/>
            <person name="Xia J."/>
            <person name="Xu P."/>
            <person name="Wang S."/>
            <person name="Scheerlinck J.P."/>
            <person name="Hofmann A."/>
            <person name="Sternberg P.W."/>
            <person name="Wang J."/>
            <person name="Gasser R.B."/>
        </authorList>
    </citation>
    <scope>NUCLEOTIDE SEQUENCE [LARGE SCALE GENOMIC DNA]</scope>
    <source>
        <strain evidence="7">DCEP-RM93F</strain>
        <strain evidence="6">DCEP-RM93M</strain>
    </source>
</reference>
<feature type="transmembrane region" description="Helical" evidence="5">
    <location>
        <begin position="173"/>
        <end position="197"/>
    </location>
</feature>
<feature type="transmembrane region" description="Helical" evidence="5">
    <location>
        <begin position="82"/>
        <end position="107"/>
    </location>
</feature>
<dbReference type="Proteomes" id="UP000030764">
    <property type="component" value="Unassembled WGS sequence"/>
</dbReference>
<sequence>LSDNYFCRPFVPTILDYLLHELFKRRLKHTIRRSSMSSGKEHSKRRHKKFLPRQVITRYYDKAKFMLQDESSRESRNQCALILLRGILCVTCITTIGFCAYMAYVASKVVMEYRAIFDPVKVTDNDIIAMLTPSYSLETYVCVGIFGFAVYLMMASLQGLNGAVTENKLQIKLYCYCLLFPVVIGGIVALILTFAIAEETRNNYVTWAYETGLRRLYGSGRNVDIWSFAVDVVQKEKKCCGYNASTLANNNNTATYLTILFWLESTNWGVKQVDAVHYNESAQVEFVPKSCCKEQKPDCNVGLLYDRLTWDDEKERKWAARIYNVGCRGRLPGLGELYFGIGNPLFTIFYVTMATLFVSVILAFILTRNIHDVD</sequence>